<dbReference type="InterPro" id="IPR013766">
    <property type="entry name" value="Thioredoxin_domain"/>
</dbReference>
<reference evidence="3" key="1">
    <citation type="journal article" date="2019" name="Int. J. Syst. Evol. Microbiol.">
        <title>The Global Catalogue of Microorganisms (GCM) 10K type strain sequencing project: providing services to taxonomists for standard genome sequencing and annotation.</title>
        <authorList>
            <consortium name="The Broad Institute Genomics Platform"/>
            <consortium name="The Broad Institute Genome Sequencing Center for Infectious Disease"/>
            <person name="Wu L."/>
            <person name="Ma J."/>
        </authorList>
    </citation>
    <scope>NUCLEOTIDE SEQUENCE [LARGE SCALE GENOMIC DNA]</scope>
    <source>
        <strain evidence="3">CCUG 57942</strain>
    </source>
</reference>
<dbReference type="Gene3D" id="3.40.30.10">
    <property type="entry name" value="Glutaredoxin"/>
    <property type="match status" value="1"/>
</dbReference>
<dbReference type="SUPFAM" id="SSF52833">
    <property type="entry name" value="Thioredoxin-like"/>
    <property type="match status" value="1"/>
</dbReference>
<evidence type="ECO:0000259" key="1">
    <source>
        <dbReference type="Pfam" id="PF00085"/>
    </source>
</evidence>
<sequence length="220" mass="23768">MITLVSCDQVESLVSEVVGEVGPSERRAGIKKVHSASVEDVKTWLAEPNVLVVLEFHSATSAGSLALSPRLDAMAERYADTAAIMRVEVGKPGDEATMAMNEYNVDETPTLKFFLNGEEVDELKGAKSESELDEIFARHTSGIDTALTLREGELPGTRSQRTVEDMMVRRKKGDLPSGITRVKVPEDARTLEGKSAANVLTQPAVPKEMQQVNKVKSGGG</sequence>
<comment type="caution">
    <text evidence="2">The sequence shown here is derived from an EMBL/GenBank/DDBJ whole genome shotgun (WGS) entry which is preliminary data.</text>
</comment>
<gene>
    <name evidence="2" type="ORF">ACFSW8_06285</name>
</gene>
<accession>A0ABW4Z9B6</accession>
<proteinExistence type="predicted"/>
<organism evidence="2 3">
    <name type="scientific">Rubritalea tangerina</name>
    <dbReference type="NCBI Taxonomy" id="430798"/>
    <lineage>
        <taxon>Bacteria</taxon>
        <taxon>Pseudomonadati</taxon>
        <taxon>Verrucomicrobiota</taxon>
        <taxon>Verrucomicrobiia</taxon>
        <taxon>Verrucomicrobiales</taxon>
        <taxon>Rubritaleaceae</taxon>
        <taxon>Rubritalea</taxon>
    </lineage>
</organism>
<dbReference type="RefSeq" id="WP_377177750.1">
    <property type="nucleotide sequence ID" value="NZ_JBHUJB010000028.1"/>
</dbReference>
<dbReference type="EMBL" id="JBHUJB010000028">
    <property type="protein sequence ID" value="MFD2158499.1"/>
    <property type="molecule type" value="Genomic_DNA"/>
</dbReference>
<evidence type="ECO:0000313" key="2">
    <source>
        <dbReference type="EMBL" id="MFD2158499.1"/>
    </source>
</evidence>
<name>A0ABW4Z9B6_9BACT</name>
<dbReference type="Proteomes" id="UP001597389">
    <property type="component" value="Unassembled WGS sequence"/>
</dbReference>
<evidence type="ECO:0000313" key="3">
    <source>
        <dbReference type="Proteomes" id="UP001597389"/>
    </source>
</evidence>
<keyword evidence="3" id="KW-1185">Reference proteome</keyword>
<dbReference type="Pfam" id="PF00085">
    <property type="entry name" value="Thioredoxin"/>
    <property type="match status" value="1"/>
</dbReference>
<protein>
    <submittedName>
        <fullName evidence="2">Thioredoxin family protein</fullName>
    </submittedName>
</protein>
<dbReference type="InterPro" id="IPR036249">
    <property type="entry name" value="Thioredoxin-like_sf"/>
</dbReference>
<feature type="domain" description="Thioredoxin" evidence="1">
    <location>
        <begin position="39"/>
        <end position="134"/>
    </location>
</feature>
<dbReference type="CDD" id="cd02947">
    <property type="entry name" value="TRX_family"/>
    <property type="match status" value="1"/>
</dbReference>